<accession>A0AC35TY57</accession>
<name>A0AC35TY57_9BILA</name>
<evidence type="ECO:0000313" key="1">
    <source>
        <dbReference type="Proteomes" id="UP000095286"/>
    </source>
</evidence>
<dbReference type="Proteomes" id="UP000095286">
    <property type="component" value="Unplaced"/>
</dbReference>
<dbReference type="WBParaSite" id="RSKR_0000568940.1">
    <property type="protein sequence ID" value="RSKR_0000568940.1"/>
    <property type="gene ID" value="RSKR_0000568940"/>
</dbReference>
<protein>
    <submittedName>
        <fullName evidence="2">Tnp_zf-ribbon_2 domain-containing protein</fullName>
    </submittedName>
</protein>
<evidence type="ECO:0000313" key="2">
    <source>
        <dbReference type="WBParaSite" id="RSKR_0000568940.1"/>
    </source>
</evidence>
<organism evidence="1 2">
    <name type="scientific">Rhabditophanes sp. KR3021</name>
    <dbReference type="NCBI Taxonomy" id="114890"/>
    <lineage>
        <taxon>Eukaryota</taxon>
        <taxon>Metazoa</taxon>
        <taxon>Ecdysozoa</taxon>
        <taxon>Nematoda</taxon>
        <taxon>Chromadorea</taxon>
        <taxon>Rhabditida</taxon>
        <taxon>Tylenchina</taxon>
        <taxon>Panagrolaimomorpha</taxon>
        <taxon>Strongyloidoidea</taxon>
        <taxon>Alloionematidae</taxon>
        <taxon>Rhabditophanes</taxon>
    </lineage>
</organism>
<proteinExistence type="predicted"/>
<reference evidence="2" key="1">
    <citation type="submission" date="2016-11" db="UniProtKB">
        <authorList>
            <consortium name="WormBaseParasite"/>
        </authorList>
    </citation>
    <scope>IDENTIFICATION</scope>
    <source>
        <strain evidence="2">KR3021</strain>
    </source>
</reference>
<sequence length="204" mass="23609">MSVKRNTSNGSRLKRTMDNMSIDTVNTQDIIDVESESQLNCVNKRKIGTYTFPIKDAMSLSKEEIETILLHQDKMKKQVICLDKKSLSSLLFMYCCLNDSEENKYQKEYRIDFKQCSRCLECREFYDENIYTTVICMCKKAKKCRNKRTGGCDKYRQTGIGNAIDDIHVRFTQQPQGNPANGHVPGGNDHSEYSMSNIDLYKNY</sequence>